<dbReference type="EMBL" id="ACKP02000056">
    <property type="protein sequence ID" value="EEX75948.1"/>
    <property type="molecule type" value="Genomic_DNA"/>
</dbReference>
<dbReference type="AlphaFoldDB" id="C9LYW5"/>
<evidence type="ECO:0000313" key="1">
    <source>
        <dbReference type="EMBL" id="EEX75948.1"/>
    </source>
</evidence>
<gene>
    <name evidence="1" type="ORF">SELSPUOL_02676</name>
</gene>
<protein>
    <submittedName>
        <fullName evidence="1">Uncharacterized protein</fullName>
    </submittedName>
</protein>
<name>C9LYW5_SELS3</name>
<comment type="caution">
    <text evidence="1">The sequence shown here is derived from an EMBL/GenBank/DDBJ whole genome shotgun (WGS) entry which is preliminary data.</text>
</comment>
<reference evidence="1 2" key="1">
    <citation type="submission" date="2009-09" db="EMBL/GenBank/DDBJ databases">
        <authorList>
            <person name="Weinstock G."/>
            <person name="Sodergren E."/>
            <person name="Clifton S."/>
            <person name="Fulton L."/>
            <person name="Fulton B."/>
            <person name="Courtney L."/>
            <person name="Fronick C."/>
            <person name="Harrison M."/>
            <person name="Strong C."/>
            <person name="Farmer C."/>
            <person name="Delahaunty K."/>
            <person name="Markovic C."/>
            <person name="Hall O."/>
            <person name="Minx P."/>
            <person name="Tomlinson C."/>
            <person name="Mitreva M."/>
            <person name="Nelson J."/>
            <person name="Hou S."/>
            <person name="Wollam A."/>
            <person name="Pepin K.H."/>
            <person name="Johnson M."/>
            <person name="Bhonagiri V."/>
            <person name="Nash W.E."/>
            <person name="Warren W."/>
            <person name="Chinwalla A."/>
            <person name="Mardis E.R."/>
            <person name="Wilson R.K."/>
        </authorList>
    </citation>
    <scope>NUCLEOTIDE SEQUENCE [LARGE SCALE GENOMIC DNA]</scope>
    <source>
        <strain evidence="2">ATCC 35185 / DSM 20758 / VPI D19B-28</strain>
    </source>
</reference>
<evidence type="ECO:0000313" key="2">
    <source>
        <dbReference type="Proteomes" id="UP000003505"/>
    </source>
</evidence>
<accession>C9LYW5</accession>
<dbReference type="AntiFam" id="ANF00272">
    <property type="entry name" value="Translation of CRISPR region"/>
</dbReference>
<organism evidence="1 2">
    <name type="scientific">Selenomonas sputigena (strain ATCC 35185 / DSM 20758 / CCUG 44933 / VPI D19B-28)</name>
    <dbReference type="NCBI Taxonomy" id="546271"/>
    <lineage>
        <taxon>Bacteria</taxon>
        <taxon>Bacillati</taxon>
        <taxon>Bacillota</taxon>
        <taxon>Negativicutes</taxon>
        <taxon>Selenomonadales</taxon>
        <taxon>Selenomonadaceae</taxon>
        <taxon>Selenomonas</taxon>
    </lineage>
</organism>
<sequence>MTERRSGTREISIHAPAWGATPEMKLLYDSIKISIHAPAWGATKCLRIWPSSLTISIHAPAWGATGKNDEAAAEDVFQSTRPRGARLRECAAAVGSLGFQSTRPRGARHL</sequence>
<dbReference type="Proteomes" id="UP000003505">
    <property type="component" value="Unassembled WGS sequence"/>
</dbReference>
<proteinExistence type="predicted"/>